<accession>A0A9P0ZMN7</accession>
<evidence type="ECO:0000259" key="1">
    <source>
        <dbReference type="Pfam" id="PF14372"/>
    </source>
</evidence>
<proteinExistence type="predicted"/>
<dbReference type="Proteomes" id="UP001152484">
    <property type="component" value="Unassembled WGS sequence"/>
</dbReference>
<dbReference type="PANTHER" id="PTHR23272">
    <property type="entry name" value="BED FINGER-RELATED"/>
    <property type="match status" value="1"/>
</dbReference>
<gene>
    <name evidence="2" type="ORF">CEURO_LOCUS17862</name>
</gene>
<dbReference type="InterPro" id="IPR012337">
    <property type="entry name" value="RNaseH-like_sf"/>
</dbReference>
<dbReference type="OrthoDB" id="1306192at2759"/>
<sequence length="245" mass="27926">MLETATIFKGVFDRYKICDAGLRADFLPGGAHGLISFPTSHDWVVVERFVKVLRNFFDLTKRNYGSSYVTSNTFLDELSDMDELLKEWFSRGDEALADMSKNMKLKFDKYWGNKEKMNMLLYITDVLDPRHKMSHLQYVLKNMHGEKEGLKMTALVKESMSDIFSAYKTLYSSCTLTTSSIGSGVQPQILEMMMMMLEGILGITRRGICKCCLKLERATNLSLTCMCRSLLPKIIHTLTFLIGGN</sequence>
<dbReference type="GO" id="GO:0003677">
    <property type="term" value="F:DNA binding"/>
    <property type="evidence" value="ECO:0007669"/>
    <property type="project" value="InterPro"/>
</dbReference>
<organism evidence="2 3">
    <name type="scientific">Cuscuta europaea</name>
    <name type="common">European dodder</name>
    <dbReference type="NCBI Taxonomy" id="41803"/>
    <lineage>
        <taxon>Eukaryota</taxon>
        <taxon>Viridiplantae</taxon>
        <taxon>Streptophyta</taxon>
        <taxon>Embryophyta</taxon>
        <taxon>Tracheophyta</taxon>
        <taxon>Spermatophyta</taxon>
        <taxon>Magnoliopsida</taxon>
        <taxon>eudicotyledons</taxon>
        <taxon>Gunneridae</taxon>
        <taxon>Pentapetalae</taxon>
        <taxon>asterids</taxon>
        <taxon>lamiids</taxon>
        <taxon>Solanales</taxon>
        <taxon>Convolvulaceae</taxon>
        <taxon>Cuscuteae</taxon>
        <taxon>Cuscuta</taxon>
        <taxon>Cuscuta subgen. Cuscuta</taxon>
    </lineage>
</organism>
<dbReference type="PANTHER" id="PTHR23272:SF193">
    <property type="entry name" value="OS07G0624100 PROTEIN"/>
    <property type="match status" value="1"/>
</dbReference>
<feature type="domain" description="hAT-like transposase RNase-H fold" evidence="1">
    <location>
        <begin position="65"/>
        <end position="167"/>
    </location>
</feature>
<keyword evidence="3" id="KW-1185">Reference proteome</keyword>
<dbReference type="EMBL" id="CAMAPE010000051">
    <property type="protein sequence ID" value="CAH9107824.1"/>
    <property type="molecule type" value="Genomic_DNA"/>
</dbReference>
<dbReference type="AlphaFoldDB" id="A0A9P0ZMN7"/>
<dbReference type="Pfam" id="PF14372">
    <property type="entry name" value="hAT-like_RNase-H"/>
    <property type="match status" value="1"/>
</dbReference>
<dbReference type="InterPro" id="IPR025525">
    <property type="entry name" value="hAT-like_transposase_RNase-H"/>
</dbReference>
<evidence type="ECO:0000313" key="3">
    <source>
        <dbReference type="Proteomes" id="UP001152484"/>
    </source>
</evidence>
<comment type="caution">
    <text evidence="2">The sequence shown here is derived from an EMBL/GenBank/DDBJ whole genome shotgun (WGS) entry which is preliminary data.</text>
</comment>
<evidence type="ECO:0000313" key="2">
    <source>
        <dbReference type="EMBL" id="CAH9107824.1"/>
    </source>
</evidence>
<protein>
    <recommendedName>
        <fullName evidence="1">hAT-like transposase RNase-H fold domain-containing protein</fullName>
    </recommendedName>
</protein>
<dbReference type="SUPFAM" id="SSF53098">
    <property type="entry name" value="Ribonuclease H-like"/>
    <property type="match status" value="1"/>
</dbReference>
<reference evidence="2" key="1">
    <citation type="submission" date="2022-07" db="EMBL/GenBank/DDBJ databases">
        <authorList>
            <person name="Macas J."/>
            <person name="Novak P."/>
            <person name="Neumann P."/>
        </authorList>
    </citation>
    <scope>NUCLEOTIDE SEQUENCE</scope>
</reference>
<name>A0A9P0ZMN7_CUSEU</name>